<evidence type="ECO:0000313" key="2">
    <source>
        <dbReference type="EMBL" id="WFS22640.1"/>
    </source>
</evidence>
<sequence>MLFLLRLGSLVCLVMATIAGTIDSIRSVASSSLVITSFADLWKSFSPSTFEQLQSAMPAGDGGGKFYLPAVEWSLSQPAFAVLLAASLLLWMVGYRRVPATGRYLA</sequence>
<keyword evidence="1" id="KW-0812">Transmembrane</keyword>
<dbReference type="Proteomes" id="UP000318939">
    <property type="component" value="Chromosome"/>
</dbReference>
<reference evidence="2" key="1">
    <citation type="journal article" date="2019" name="Phytopathology">
        <title>A Novel Group of Rhizobium tumorigenes-Like Agrobacteria Associated with Crown Gall Disease of Rhododendron and Blueberry.</title>
        <authorList>
            <person name="Kuzmanovic N."/>
            <person name="Behrens P."/>
            <person name="Idczak E."/>
            <person name="Wagner S."/>
            <person name="Gotz M."/>
            <person name="Sproer C."/>
            <person name="Bunk B."/>
            <person name="Overmann J."/>
            <person name="Smalla K."/>
        </authorList>
    </citation>
    <scope>NUCLEOTIDE SEQUENCE</scope>
    <source>
        <strain evidence="2">Rho-6.2</strain>
    </source>
</reference>
<evidence type="ECO:0000313" key="3">
    <source>
        <dbReference type="Proteomes" id="UP000318939"/>
    </source>
</evidence>
<keyword evidence="3" id="KW-1185">Reference proteome</keyword>
<dbReference type="RefSeq" id="WP_142829971.1">
    <property type="nucleotide sequence ID" value="NZ_CP117267.1"/>
</dbReference>
<gene>
    <name evidence="2" type="ORF">PR018_16140</name>
</gene>
<feature type="transmembrane region" description="Helical" evidence="1">
    <location>
        <begin position="75"/>
        <end position="95"/>
    </location>
</feature>
<evidence type="ECO:0000256" key="1">
    <source>
        <dbReference type="SAM" id="Phobius"/>
    </source>
</evidence>
<reference evidence="2" key="2">
    <citation type="journal article" date="2023" name="MicrobiologyOpen">
        <title>Genomics of the tumorigenes clade of the family Rhizobiaceae and description of Rhizobium rhododendri sp. nov.</title>
        <authorList>
            <person name="Kuzmanovic N."/>
            <person name="diCenzo G.C."/>
            <person name="Bunk B."/>
            <person name="Sproeer C."/>
            <person name="Fruehling A."/>
            <person name="Neumann-Schaal M."/>
            <person name="Overmann J."/>
            <person name="Smalla K."/>
        </authorList>
    </citation>
    <scope>NUCLEOTIDE SEQUENCE</scope>
    <source>
        <strain evidence="2">Rho-6.2</strain>
    </source>
</reference>
<name>A0ABY8II21_9HYPH</name>
<accession>A0ABY8II21</accession>
<keyword evidence="1" id="KW-1133">Transmembrane helix</keyword>
<proteinExistence type="predicted"/>
<dbReference type="EMBL" id="CP117267">
    <property type="protein sequence ID" value="WFS22640.1"/>
    <property type="molecule type" value="Genomic_DNA"/>
</dbReference>
<protein>
    <submittedName>
        <fullName evidence="2">Uncharacterized protein</fullName>
    </submittedName>
</protein>
<keyword evidence="1" id="KW-0472">Membrane</keyword>
<organism evidence="2 3">
    <name type="scientific">Rhizobium rhododendri</name>
    <dbReference type="NCBI Taxonomy" id="2506430"/>
    <lineage>
        <taxon>Bacteria</taxon>
        <taxon>Pseudomonadati</taxon>
        <taxon>Pseudomonadota</taxon>
        <taxon>Alphaproteobacteria</taxon>
        <taxon>Hyphomicrobiales</taxon>
        <taxon>Rhizobiaceae</taxon>
        <taxon>Rhizobium/Agrobacterium group</taxon>
        <taxon>Rhizobium</taxon>
    </lineage>
</organism>